<accession>A0ABT6H0H7</accession>
<protein>
    <submittedName>
        <fullName evidence="2">Uncharacterized protein</fullName>
    </submittedName>
</protein>
<feature type="compositionally biased region" description="Low complexity" evidence="1">
    <location>
        <begin position="33"/>
        <end position="43"/>
    </location>
</feature>
<gene>
    <name evidence="2" type="ORF">MNO81_29355</name>
</gene>
<feature type="compositionally biased region" description="Pro residues" evidence="1">
    <location>
        <begin position="44"/>
        <end position="57"/>
    </location>
</feature>
<dbReference type="Proteomes" id="UP001154266">
    <property type="component" value="Unassembled WGS sequence"/>
</dbReference>
<feature type="compositionally biased region" description="Basic and acidic residues" evidence="1">
    <location>
        <begin position="19"/>
        <end position="32"/>
    </location>
</feature>
<evidence type="ECO:0000313" key="2">
    <source>
        <dbReference type="EMBL" id="MDG5486917.1"/>
    </source>
</evidence>
<reference evidence="2" key="1">
    <citation type="journal article" date="2023" name="Environ. Microbiol.">
        <title>The 2-methylpropene degradation pathway in Mycobacteriaceae family strains.</title>
        <authorList>
            <person name="Helbich S."/>
            <person name="Barrantes I."/>
            <person name="Dos Anjos Borges L.G."/>
            <person name="Pieper D.H."/>
            <person name="Vainshtein Y."/>
            <person name="Sohn K."/>
            <person name="Engesser K.H."/>
        </authorList>
    </citation>
    <scope>NUCLEOTIDE SEQUENCE</scope>
    <source>
        <strain evidence="2">IBE100</strain>
    </source>
</reference>
<evidence type="ECO:0000256" key="1">
    <source>
        <dbReference type="SAM" id="MobiDB-lite"/>
    </source>
</evidence>
<dbReference type="RefSeq" id="WP_011896329.1">
    <property type="nucleotide sequence ID" value="NZ_JAKZMO010000050.1"/>
</dbReference>
<comment type="caution">
    <text evidence="2">The sequence shown here is derived from an EMBL/GenBank/DDBJ whole genome shotgun (WGS) entry which is preliminary data.</text>
</comment>
<feature type="region of interest" description="Disordered" evidence="1">
    <location>
        <begin position="1"/>
        <end position="73"/>
    </location>
</feature>
<proteinExistence type="predicted"/>
<organism evidence="2 3">
    <name type="scientific">Mycolicibacterium gadium</name>
    <name type="common">Mycobacterium gadium</name>
    <dbReference type="NCBI Taxonomy" id="1794"/>
    <lineage>
        <taxon>Bacteria</taxon>
        <taxon>Bacillati</taxon>
        <taxon>Actinomycetota</taxon>
        <taxon>Actinomycetes</taxon>
        <taxon>Mycobacteriales</taxon>
        <taxon>Mycobacteriaceae</taxon>
        <taxon>Mycolicibacterium</taxon>
    </lineage>
</organism>
<keyword evidence="3" id="KW-1185">Reference proteome</keyword>
<evidence type="ECO:0000313" key="3">
    <source>
        <dbReference type="Proteomes" id="UP001154266"/>
    </source>
</evidence>
<dbReference type="EMBL" id="JAKZMO010000050">
    <property type="protein sequence ID" value="MDG5486917.1"/>
    <property type="molecule type" value="Genomic_DNA"/>
</dbReference>
<name>A0ABT6H0H7_MYCGU</name>
<sequence length="138" mass="14852">MNAAAKPTGLQVGSTRPLSRAERRAEAARVKAQEAPAAPAAALSPPPQDNDVPPVPAATPEQENEPNEAVEPLPVRLKARQRKAKNPFATQLHSGTLARLEWIKARGYVITDTVDEAINVYLDNAGIPRPDHNDRMPG</sequence>